<evidence type="ECO:0000313" key="3">
    <source>
        <dbReference type="Proteomes" id="UP000257136"/>
    </source>
</evidence>
<keyword evidence="1" id="KW-0472">Membrane</keyword>
<feature type="transmembrane region" description="Helical" evidence="1">
    <location>
        <begin position="38"/>
        <end position="56"/>
    </location>
</feature>
<dbReference type="Proteomes" id="UP000257136">
    <property type="component" value="Unassembled WGS sequence"/>
</dbReference>
<keyword evidence="3" id="KW-1185">Reference proteome</keyword>
<sequence length="245" mass="29217">MPFDYNKIIINNVIKITNFALIMTEHVLHPRITDSSDWVTIVFILAMGIIALTKSIHENRFEDFIKLIFSDKYIRIYRDSSNLMSMFSISLFFVQIISFSFFIQILLSNFGYGSKTDWILFIQIFTFVVYFILSKLLIEKIAGTAFQIEEYIEHFNLQKVTYRTYVGLLLLPIDIILYYYDSILKNIPLLVLYSIVALNVLLYIFSLKNYRKEIFSKLFYFILYLCTLEIAPYYFMYYWFTKDSA</sequence>
<feature type="transmembrane region" description="Helical" evidence="1">
    <location>
        <begin position="218"/>
        <end position="240"/>
    </location>
</feature>
<keyword evidence="1" id="KW-0812">Transmembrane</keyword>
<gene>
    <name evidence="2" type="ORF">C8P67_11945</name>
</gene>
<organism evidence="2 3">
    <name type="scientific">Flavobacterium aquicola</name>
    <dbReference type="NCBI Taxonomy" id="1682742"/>
    <lineage>
        <taxon>Bacteria</taxon>
        <taxon>Pseudomonadati</taxon>
        <taxon>Bacteroidota</taxon>
        <taxon>Flavobacteriia</taxon>
        <taxon>Flavobacteriales</taxon>
        <taxon>Flavobacteriaceae</taxon>
        <taxon>Flavobacterium</taxon>
    </lineage>
</organism>
<evidence type="ECO:0000313" key="2">
    <source>
        <dbReference type="EMBL" id="REG90771.1"/>
    </source>
</evidence>
<dbReference type="Pfam" id="PF14093">
    <property type="entry name" value="DUF4271"/>
    <property type="match status" value="1"/>
</dbReference>
<dbReference type="EMBL" id="QUNI01000019">
    <property type="protein sequence ID" value="REG90771.1"/>
    <property type="molecule type" value="Genomic_DNA"/>
</dbReference>
<feature type="transmembrane region" description="Helical" evidence="1">
    <location>
        <begin position="186"/>
        <end position="206"/>
    </location>
</feature>
<dbReference type="InterPro" id="IPR025367">
    <property type="entry name" value="DUF4271"/>
</dbReference>
<evidence type="ECO:0000256" key="1">
    <source>
        <dbReference type="SAM" id="Phobius"/>
    </source>
</evidence>
<reference evidence="2 3" key="1">
    <citation type="submission" date="2018-08" db="EMBL/GenBank/DDBJ databases">
        <title>Genomic Encyclopedia of Archaeal and Bacterial Type Strains, Phase II (KMG-II): from individual species to whole genera.</title>
        <authorList>
            <person name="Goeker M."/>
        </authorList>
    </citation>
    <scope>NUCLEOTIDE SEQUENCE [LARGE SCALE GENOMIC DNA]</scope>
    <source>
        <strain evidence="2 3">DSM 100880</strain>
    </source>
</reference>
<name>A0A3E0DXT6_9FLAO</name>
<protein>
    <submittedName>
        <fullName evidence="2">Uncharacterized protein DUF4271</fullName>
    </submittedName>
</protein>
<dbReference type="AlphaFoldDB" id="A0A3E0DXT6"/>
<feature type="transmembrane region" description="Helical" evidence="1">
    <location>
        <begin position="162"/>
        <end position="180"/>
    </location>
</feature>
<feature type="transmembrane region" description="Helical" evidence="1">
    <location>
        <begin position="83"/>
        <end position="106"/>
    </location>
</feature>
<comment type="caution">
    <text evidence="2">The sequence shown here is derived from an EMBL/GenBank/DDBJ whole genome shotgun (WGS) entry which is preliminary data.</text>
</comment>
<accession>A0A3E0DXT6</accession>
<proteinExistence type="predicted"/>
<keyword evidence="1" id="KW-1133">Transmembrane helix</keyword>
<feature type="transmembrane region" description="Helical" evidence="1">
    <location>
        <begin position="118"/>
        <end position="138"/>
    </location>
</feature>